<feature type="compositionally biased region" description="Low complexity" evidence="9">
    <location>
        <begin position="543"/>
        <end position="557"/>
    </location>
</feature>
<feature type="domain" description="CopC" evidence="12">
    <location>
        <begin position="39"/>
        <end position="135"/>
    </location>
</feature>
<gene>
    <name evidence="14" type="ORF">ACFPEN_31880</name>
</gene>
<dbReference type="Pfam" id="PF05425">
    <property type="entry name" value="CopD"/>
    <property type="match status" value="1"/>
</dbReference>
<evidence type="ECO:0000256" key="4">
    <source>
        <dbReference type="ARBA" id="ARBA00022723"/>
    </source>
</evidence>
<feature type="transmembrane region" description="Helical" evidence="10">
    <location>
        <begin position="365"/>
        <end position="382"/>
    </location>
</feature>
<dbReference type="EMBL" id="JBHSFS010000021">
    <property type="protein sequence ID" value="MFC4517499.1"/>
    <property type="molecule type" value="Genomic_DNA"/>
</dbReference>
<evidence type="ECO:0000256" key="2">
    <source>
        <dbReference type="ARBA" id="ARBA00022475"/>
    </source>
</evidence>
<dbReference type="Proteomes" id="UP001595990">
    <property type="component" value="Unassembled WGS sequence"/>
</dbReference>
<evidence type="ECO:0000256" key="3">
    <source>
        <dbReference type="ARBA" id="ARBA00022692"/>
    </source>
</evidence>
<feature type="transmembrane region" description="Helical" evidence="10">
    <location>
        <begin position="292"/>
        <end position="314"/>
    </location>
</feature>
<proteinExistence type="predicted"/>
<protein>
    <submittedName>
        <fullName evidence="14">FixH family protein</fullName>
    </submittedName>
</protein>
<evidence type="ECO:0000256" key="11">
    <source>
        <dbReference type="SAM" id="SignalP"/>
    </source>
</evidence>
<dbReference type="Gene3D" id="2.60.40.1220">
    <property type="match status" value="1"/>
</dbReference>
<evidence type="ECO:0000256" key="7">
    <source>
        <dbReference type="ARBA" id="ARBA00023008"/>
    </source>
</evidence>
<feature type="region of interest" description="Disordered" evidence="9">
    <location>
        <begin position="432"/>
        <end position="462"/>
    </location>
</feature>
<feature type="transmembrane region" description="Helical" evidence="10">
    <location>
        <begin position="165"/>
        <end position="183"/>
    </location>
</feature>
<dbReference type="PANTHER" id="PTHR34820:SF4">
    <property type="entry name" value="INNER MEMBRANE PROTEIN YEBZ"/>
    <property type="match status" value="1"/>
</dbReference>
<feature type="transmembrane region" description="Helical" evidence="10">
    <location>
        <begin position="402"/>
        <end position="419"/>
    </location>
</feature>
<dbReference type="SUPFAM" id="SSF81296">
    <property type="entry name" value="E set domains"/>
    <property type="match status" value="1"/>
</dbReference>
<keyword evidence="15" id="KW-1185">Reference proteome</keyword>
<comment type="caution">
    <text evidence="14">The sequence shown here is derived from an EMBL/GenBank/DDBJ whole genome shotgun (WGS) entry which is preliminary data.</text>
</comment>
<dbReference type="InterPro" id="IPR032694">
    <property type="entry name" value="CopC/D"/>
</dbReference>
<name>A0ABV9BTX8_9ACTN</name>
<comment type="subcellular location">
    <subcellularLocation>
        <location evidence="1">Cell membrane</location>
        <topology evidence="1">Multi-pass membrane protein</topology>
    </subcellularLocation>
</comment>
<dbReference type="InterPro" id="IPR008620">
    <property type="entry name" value="FixH"/>
</dbReference>
<feature type="transmembrane region" description="Helical" evidence="10">
    <location>
        <begin position="242"/>
        <end position="264"/>
    </location>
</feature>
<feature type="domain" description="Copper resistance protein D" evidence="13">
    <location>
        <begin position="361"/>
        <end position="430"/>
    </location>
</feature>
<dbReference type="InterPro" id="IPR007348">
    <property type="entry name" value="CopC_dom"/>
</dbReference>
<feature type="transmembrane region" description="Helical" evidence="10">
    <location>
        <begin position="334"/>
        <end position="353"/>
    </location>
</feature>
<dbReference type="Pfam" id="PF04234">
    <property type="entry name" value="CopC"/>
    <property type="match status" value="1"/>
</dbReference>
<feature type="signal peptide" evidence="11">
    <location>
        <begin position="1"/>
        <end position="40"/>
    </location>
</feature>
<feature type="transmembrane region" description="Helical" evidence="10">
    <location>
        <begin position="195"/>
        <end position="215"/>
    </location>
</feature>
<sequence>MRTRTAVRRGVPLPGALLVAFLAALLCTLTLGAGTASAHAALTATDPADGSVVPAAPARVTLTFSEGVLLSPDSVRVLDPRGERVDEGRPQHDGGRSGTATVALRAGIADGTYTVAWQAVSADSHPVAGAFTFSVGAPSKTTVTVDSAATRTDPAVAAFYAIGRYAAYAGFVLLVGGCVFAGVCRSSRAVQRVAVGGWIALFVSTVALLLLRAAFTSGKGMGSVLDLSLLGGVLSTKPGAALLSRLLLLSAAAVFLAVLFGTYAQEDDGRGRSGDGAAAAAGGRTLGRRRDIAWGLGVGGTLVAGGLAATWALAEHASAGLQPWLAMPVDVAHLLGVAVWLGGLAALLATLWSGERIRRTAVARFSRMAFVAVCVLVATGLYQSWRQVGSWDALTGTEYGRWLLVKAGLVVIMVGVAFLSRRWTGRLVDAPESRRPTVRKKPGAGVKTSHDSKSSHDSADGVDAVSADNAVSAVDSVRAAQLARQRAAREKAAGRRVRDADTGRTGLRRSVLAEAGVAVVVLAVTTALTGTQPGRAETEQRRAAAGRTAAPSAAGPADVRIAYDTGGTDGRGTARVTVDPARTGANTLTVTLTDASGRPVDVPELTLSMTEKEKQIGPLRAALERQSAGLWKAKDFRLPMAGDWQLSLTVRTSDIDQVTEIENVKII</sequence>
<feature type="region of interest" description="Disordered" evidence="9">
    <location>
        <begin position="531"/>
        <end position="557"/>
    </location>
</feature>
<evidence type="ECO:0000256" key="5">
    <source>
        <dbReference type="ARBA" id="ARBA00022729"/>
    </source>
</evidence>
<organism evidence="14 15">
    <name type="scientific">Streptomyces ehimensis</name>
    <dbReference type="NCBI Taxonomy" id="68195"/>
    <lineage>
        <taxon>Bacteria</taxon>
        <taxon>Bacillati</taxon>
        <taxon>Actinomycetota</taxon>
        <taxon>Actinomycetes</taxon>
        <taxon>Kitasatosporales</taxon>
        <taxon>Streptomycetaceae</taxon>
        <taxon>Streptomyces</taxon>
    </lineage>
</organism>
<accession>A0ABV9BTX8</accession>
<feature type="compositionally biased region" description="Basic and acidic residues" evidence="9">
    <location>
        <begin position="448"/>
        <end position="459"/>
    </location>
</feature>
<evidence type="ECO:0000256" key="8">
    <source>
        <dbReference type="ARBA" id="ARBA00023136"/>
    </source>
</evidence>
<reference evidence="15" key="1">
    <citation type="journal article" date="2019" name="Int. J. Syst. Evol. Microbiol.">
        <title>The Global Catalogue of Microorganisms (GCM) 10K type strain sequencing project: providing services to taxonomists for standard genome sequencing and annotation.</title>
        <authorList>
            <consortium name="The Broad Institute Genomics Platform"/>
            <consortium name="The Broad Institute Genome Sequencing Center for Infectious Disease"/>
            <person name="Wu L."/>
            <person name="Ma J."/>
        </authorList>
    </citation>
    <scope>NUCLEOTIDE SEQUENCE [LARGE SCALE GENOMIC DNA]</scope>
    <source>
        <strain evidence="15">CECT 8064</strain>
    </source>
</reference>
<keyword evidence="2" id="KW-1003">Cell membrane</keyword>
<evidence type="ECO:0000259" key="12">
    <source>
        <dbReference type="Pfam" id="PF04234"/>
    </source>
</evidence>
<keyword evidence="5 11" id="KW-0732">Signal</keyword>
<evidence type="ECO:0000256" key="9">
    <source>
        <dbReference type="SAM" id="MobiDB-lite"/>
    </source>
</evidence>
<dbReference type="InterPro" id="IPR008457">
    <property type="entry name" value="Cu-R_CopD_dom"/>
</dbReference>
<feature type="chain" id="PRO_5047264272" evidence="11">
    <location>
        <begin position="41"/>
        <end position="667"/>
    </location>
</feature>
<evidence type="ECO:0000313" key="15">
    <source>
        <dbReference type="Proteomes" id="UP001595990"/>
    </source>
</evidence>
<dbReference type="Pfam" id="PF05751">
    <property type="entry name" value="FixH"/>
    <property type="match status" value="1"/>
</dbReference>
<evidence type="ECO:0000259" key="13">
    <source>
        <dbReference type="Pfam" id="PF05425"/>
    </source>
</evidence>
<evidence type="ECO:0000256" key="10">
    <source>
        <dbReference type="SAM" id="Phobius"/>
    </source>
</evidence>
<evidence type="ECO:0000313" key="14">
    <source>
        <dbReference type="EMBL" id="MFC4517499.1"/>
    </source>
</evidence>
<keyword evidence="4" id="KW-0479">Metal-binding</keyword>
<dbReference type="RefSeq" id="WP_417924087.1">
    <property type="nucleotide sequence ID" value="NZ_JBHSFS010000021.1"/>
</dbReference>
<dbReference type="InterPro" id="IPR014755">
    <property type="entry name" value="Cu-Rt/internalin_Ig-like"/>
</dbReference>
<dbReference type="PANTHER" id="PTHR34820">
    <property type="entry name" value="INNER MEMBRANE PROTEIN YEBZ"/>
    <property type="match status" value="1"/>
</dbReference>
<dbReference type="InterPro" id="IPR014756">
    <property type="entry name" value="Ig_E-set"/>
</dbReference>
<evidence type="ECO:0000256" key="1">
    <source>
        <dbReference type="ARBA" id="ARBA00004651"/>
    </source>
</evidence>
<feature type="compositionally biased region" description="Basic and acidic residues" evidence="9">
    <location>
        <begin position="79"/>
        <end position="95"/>
    </location>
</feature>
<keyword evidence="6 10" id="KW-1133">Transmembrane helix</keyword>
<evidence type="ECO:0000256" key="6">
    <source>
        <dbReference type="ARBA" id="ARBA00022989"/>
    </source>
</evidence>
<keyword evidence="3 10" id="KW-0812">Transmembrane</keyword>
<keyword evidence="8 10" id="KW-0472">Membrane</keyword>
<feature type="region of interest" description="Disordered" evidence="9">
    <location>
        <begin position="79"/>
        <end position="98"/>
    </location>
</feature>
<keyword evidence="7" id="KW-0186">Copper</keyword>